<dbReference type="Pfam" id="PF00483">
    <property type="entry name" value="NTP_transferase"/>
    <property type="match status" value="1"/>
</dbReference>
<keyword evidence="5" id="KW-1185">Reference proteome</keyword>
<dbReference type="Proteomes" id="UP000252893">
    <property type="component" value="Unassembled WGS sequence"/>
</dbReference>
<reference evidence="4 5" key="1">
    <citation type="submission" date="2018-06" db="EMBL/GenBank/DDBJ databases">
        <title>Genomic Encyclopedia of Type Strains, Phase IV (KMG-IV): sequencing the most valuable type-strain genomes for metagenomic binning, comparative biology and taxonomic classification.</title>
        <authorList>
            <person name="Goeker M."/>
        </authorList>
    </citation>
    <scope>NUCLEOTIDE SEQUENCE [LARGE SCALE GENOMIC DNA]</scope>
    <source>
        <strain evidence="4 5">DSM 25619</strain>
    </source>
</reference>
<name>A0A366E6V2_9HYPH</name>
<sequence>MPDKKNSEAFAPDTAMVLAGGLGTRMRPLTLTTPKPLIEVAGRTLIDRGLDALVEAGVKKAVVNVHYLADQMEEHLKTRNDIAITISDERELLLDSAGGIVKALPELGNKTFYILNADTFWVDDQSSNLKKLAQNWDENRMDILLMLADRHHSTGHEGRGDFHLNQDGTLRRVAADERSDYIYAGAALVNPQLFAGKEISVSSLNSYFNAAIAANRLYGMVMQGHWLTVGTPEAIGEAEAALLTLA</sequence>
<dbReference type="OrthoDB" id="9788272at2"/>
<keyword evidence="2 4" id="KW-0548">Nucleotidyltransferase</keyword>
<comment type="caution">
    <text evidence="4">The sequence shown here is derived from an EMBL/GenBank/DDBJ whole genome shotgun (WGS) entry which is preliminary data.</text>
</comment>
<dbReference type="CDD" id="cd06422">
    <property type="entry name" value="NTP_transferase_like_1"/>
    <property type="match status" value="1"/>
</dbReference>
<dbReference type="GO" id="GO:0016779">
    <property type="term" value="F:nucleotidyltransferase activity"/>
    <property type="evidence" value="ECO:0007669"/>
    <property type="project" value="UniProtKB-KW"/>
</dbReference>
<evidence type="ECO:0000256" key="1">
    <source>
        <dbReference type="ARBA" id="ARBA00022679"/>
    </source>
</evidence>
<evidence type="ECO:0000259" key="3">
    <source>
        <dbReference type="Pfam" id="PF00483"/>
    </source>
</evidence>
<dbReference type="RefSeq" id="WP_113943753.1">
    <property type="nucleotide sequence ID" value="NZ_JBHEEG010000002.1"/>
</dbReference>
<dbReference type="Gene3D" id="3.90.550.10">
    <property type="entry name" value="Spore Coat Polysaccharide Biosynthesis Protein SpsA, Chain A"/>
    <property type="match status" value="1"/>
</dbReference>
<dbReference type="InterPro" id="IPR029044">
    <property type="entry name" value="Nucleotide-diphossugar_trans"/>
</dbReference>
<protein>
    <submittedName>
        <fullName evidence="4">MurNAc alpha-1-phosphate uridylyltransferase</fullName>
    </submittedName>
</protein>
<evidence type="ECO:0000313" key="5">
    <source>
        <dbReference type="Proteomes" id="UP000252893"/>
    </source>
</evidence>
<dbReference type="InterPro" id="IPR050065">
    <property type="entry name" value="GlmU-like"/>
</dbReference>
<feature type="domain" description="Nucleotidyl transferase" evidence="3">
    <location>
        <begin position="15"/>
        <end position="151"/>
    </location>
</feature>
<evidence type="ECO:0000256" key="2">
    <source>
        <dbReference type="ARBA" id="ARBA00022695"/>
    </source>
</evidence>
<gene>
    <name evidence="4" type="ORF">DFR47_102595</name>
</gene>
<dbReference type="AlphaFoldDB" id="A0A366E6V2"/>
<organism evidence="4 5">
    <name type="scientific">Pseudochrobactrum asaccharolyticum</name>
    <dbReference type="NCBI Taxonomy" id="354351"/>
    <lineage>
        <taxon>Bacteria</taxon>
        <taxon>Pseudomonadati</taxon>
        <taxon>Pseudomonadota</taxon>
        <taxon>Alphaproteobacteria</taxon>
        <taxon>Hyphomicrobiales</taxon>
        <taxon>Brucellaceae</taxon>
        <taxon>Pseudochrobactrum</taxon>
    </lineage>
</organism>
<proteinExistence type="predicted"/>
<dbReference type="PANTHER" id="PTHR43584">
    <property type="entry name" value="NUCLEOTIDYL TRANSFERASE"/>
    <property type="match status" value="1"/>
</dbReference>
<dbReference type="EMBL" id="QNRH01000002">
    <property type="protein sequence ID" value="RBO97805.1"/>
    <property type="molecule type" value="Genomic_DNA"/>
</dbReference>
<keyword evidence="1 4" id="KW-0808">Transferase</keyword>
<accession>A0A366E6V2</accession>
<dbReference type="PANTHER" id="PTHR43584:SF8">
    <property type="entry name" value="N-ACETYLMURAMATE ALPHA-1-PHOSPHATE URIDYLYLTRANSFERASE"/>
    <property type="match status" value="1"/>
</dbReference>
<dbReference type="InterPro" id="IPR005835">
    <property type="entry name" value="NTP_transferase_dom"/>
</dbReference>
<dbReference type="SUPFAM" id="SSF53448">
    <property type="entry name" value="Nucleotide-diphospho-sugar transferases"/>
    <property type="match status" value="1"/>
</dbReference>
<evidence type="ECO:0000313" key="4">
    <source>
        <dbReference type="EMBL" id="RBO97805.1"/>
    </source>
</evidence>